<reference evidence="3" key="2">
    <citation type="submission" date="2023-02" db="EMBL/GenBank/DDBJ databases">
        <authorList>
            <consortium name="DOE Joint Genome Institute"/>
            <person name="Mondo S.J."/>
            <person name="Chang Y."/>
            <person name="Wang Y."/>
            <person name="Ahrendt S."/>
            <person name="Andreopoulos W."/>
            <person name="Barry K."/>
            <person name="Beard J."/>
            <person name="Benny G.L."/>
            <person name="Blankenship S."/>
            <person name="Bonito G."/>
            <person name="Cuomo C."/>
            <person name="Desiro A."/>
            <person name="Gervers K.A."/>
            <person name="Hundley H."/>
            <person name="Kuo A."/>
            <person name="LaButti K."/>
            <person name="Lang B.F."/>
            <person name="Lipzen A."/>
            <person name="O'Donnell K."/>
            <person name="Pangilinan J."/>
            <person name="Reynolds N."/>
            <person name="Sandor L."/>
            <person name="Smith M.W."/>
            <person name="Tsang A."/>
            <person name="Grigoriev I.V."/>
            <person name="Stajich J.E."/>
            <person name="Spatafora J.W."/>
        </authorList>
    </citation>
    <scope>NUCLEOTIDE SEQUENCE</scope>
    <source>
        <strain evidence="3">RSA 2281</strain>
    </source>
</reference>
<evidence type="ECO:0000313" key="3">
    <source>
        <dbReference type="EMBL" id="KAI9255589.1"/>
    </source>
</evidence>
<protein>
    <submittedName>
        <fullName evidence="3">Uncharacterized protein</fullName>
    </submittedName>
</protein>
<feature type="compositionally biased region" description="Low complexity" evidence="1">
    <location>
        <begin position="182"/>
        <end position="200"/>
    </location>
</feature>
<proteinExistence type="predicted"/>
<feature type="region of interest" description="Disordered" evidence="1">
    <location>
        <begin position="171"/>
        <end position="200"/>
    </location>
</feature>
<comment type="caution">
    <text evidence="3">The sequence shown here is derived from an EMBL/GenBank/DDBJ whole genome shotgun (WGS) entry which is preliminary data.</text>
</comment>
<name>A0AAD5JUV9_9FUNG</name>
<keyword evidence="2" id="KW-0812">Transmembrane</keyword>
<gene>
    <name evidence="3" type="ORF">BDA99DRAFT_517140</name>
</gene>
<evidence type="ECO:0000256" key="1">
    <source>
        <dbReference type="SAM" id="MobiDB-lite"/>
    </source>
</evidence>
<dbReference type="AlphaFoldDB" id="A0AAD5JUV9"/>
<keyword evidence="2" id="KW-1133">Transmembrane helix</keyword>
<accession>A0AAD5JUV9</accession>
<reference evidence="3" key="1">
    <citation type="journal article" date="2022" name="IScience">
        <title>Evolution of zygomycete secretomes and the origins of terrestrial fungal ecologies.</title>
        <authorList>
            <person name="Chang Y."/>
            <person name="Wang Y."/>
            <person name="Mondo S."/>
            <person name="Ahrendt S."/>
            <person name="Andreopoulos W."/>
            <person name="Barry K."/>
            <person name="Beard J."/>
            <person name="Benny G.L."/>
            <person name="Blankenship S."/>
            <person name="Bonito G."/>
            <person name="Cuomo C."/>
            <person name="Desiro A."/>
            <person name="Gervers K.A."/>
            <person name="Hundley H."/>
            <person name="Kuo A."/>
            <person name="LaButti K."/>
            <person name="Lang B.F."/>
            <person name="Lipzen A."/>
            <person name="O'Donnell K."/>
            <person name="Pangilinan J."/>
            <person name="Reynolds N."/>
            <person name="Sandor L."/>
            <person name="Smith M.E."/>
            <person name="Tsang A."/>
            <person name="Grigoriev I.V."/>
            <person name="Stajich J.E."/>
            <person name="Spatafora J.W."/>
        </authorList>
    </citation>
    <scope>NUCLEOTIDE SEQUENCE</scope>
    <source>
        <strain evidence="3">RSA 2281</strain>
    </source>
</reference>
<keyword evidence="4" id="KW-1185">Reference proteome</keyword>
<dbReference type="Proteomes" id="UP001209540">
    <property type="component" value="Unassembled WGS sequence"/>
</dbReference>
<sequence>MYIYTSIYWICDTVVHLGLALLGGILTWVNRRGGCTRRSNKPNKADYEDFGMGDNDYPHHRSPTMAAGGVAAGAAVAAASTSPAMTHSNLSRAPTVPRLNDQGTYYDGHPSGYYQQDMMPQQQGYYYPEHQQDMSGQGYYDNSGYYYDQQQPVTAAAGMYGQDPAYMQQGYYKPDLADLHTQDQQPQHTPQMQQQQQPRV</sequence>
<feature type="transmembrane region" description="Helical" evidence="2">
    <location>
        <begin position="6"/>
        <end position="29"/>
    </location>
</feature>
<organism evidence="3 4">
    <name type="scientific">Phascolomyces articulosus</name>
    <dbReference type="NCBI Taxonomy" id="60185"/>
    <lineage>
        <taxon>Eukaryota</taxon>
        <taxon>Fungi</taxon>
        <taxon>Fungi incertae sedis</taxon>
        <taxon>Mucoromycota</taxon>
        <taxon>Mucoromycotina</taxon>
        <taxon>Mucoromycetes</taxon>
        <taxon>Mucorales</taxon>
        <taxon>Lichtheimiaceae</taxon>
        <taxon>Phascolomyces</taxon>
    </lineage>
</organism>
<keyword evidence="2" id="KW-0472">Membrane</keyword>
<evidence type="ECO:0000256" key="2">
    <source>
        <dbReference type="SAM" id="Phobius"/>
    </source>
</evidence>
<evidence type="ECO:0000313" key="4">
    <source>
        <dbReference type="Proteomes" id="UP001209540"/>
    </source>
</evidence>
<dbReference type="EMBL" id="JAIXMP010000022">
    <property type="protein sequence ID" value="KAI9255589.1"/>
    <property type="molecule type" value="Genomic_DNA"/>
</dbReference>